<feature type="region of interest" description="Disordered" evidence="3">
    <location>
        <begin position="1432"/>
        <end position="1453"/>
    </location>
</feature>
<dbReference type="Pfam" id="PF07691">
    <property type="entry name" value="PA14"/>
    <property type="match status" value="3"/>
</dbReference>
<feature type="signal peptide" evidence="4">
    <location>
        <begin position="1"/>
        <end position="15"/>
    </location>
</feature>
<feature type="repeat" description="Filamin" evidence="2">
    <location>
        <begin position="4341"/>
        <end position="4452"/>
    </location>
</feature>
<organism evidence="7 8">
    <name type="scientific">Cyclotella atomus</name>
    <dbReference type="NCBI Taxonomy" id="382360"/>
    <lineage>
        <taxon>Eukaryota</taxon>
        <taxon>Sar</taxon>
        <taxon>Stramenopiles</taxon>
        <taxon>Ochrophyta</taxon>
        <taxon>Bacillariophyta</taxon>
        <taxon>Coscinodiscophyceae</taxon>
        <taxon>Thalassiosirophycidae</taxon>
        <taxon>Stephanodiscales</taxon>
        <taxon>Stephanodiscaceae</taxon>
        <taxon>Cyclotella</taxon>
    </lineage>
</organism>
<dbReference type="SMART" id="SM00557">
    <property type="entry name" value="IG_FLMN"/>
    <property type="match status" value="2"/>
</dbReference>
<feature type="domain" description="Fibronectin type-III" evidence="5">
    <location>
        <begin position="6513"/>
        <end position="6606"/>
    </location>
</feature>
<feature type="domain" description="Fibronectin type-III" evidence="5">
    <location>
        <begin position="1563"/>
        <end position="1663"/>
    </location>
</feature>
<comment type="caution">
    <text evidence="7">The sequence shown here is derived from an EMBL/GenBank/DDBJ whole genome shotgun (WGS) entry which is preliminary data.</text>
</comment>
<reference evidence="7 8" key="1">
    <citation type="submission" date="2024-10" db="EMBL/GenBank/DDBJ databases">
        <title>Updated reference genomes for cyclostephanoid diatoms.</title>
        <authorList>
            <person name="Roberts W.R."/>
            <person name="Alverson A.J."/>
        </authorList>
    </citation>
    <scope>NUCLEOTIDE SEQUENCE [LARGE SCALE GENOMIC DNA]</scope>
    <source>
        <strain evidence="7 8">AJA010-31</strain>
    </source>
</reference>
<dbReference type="PROSITE" id="PS51820">
    <property type="entry name" value="PA14"/>
    <property type="match status" value="3"/>
</dbReference>
<feature type="chain" id="PRO_5044747236" description="Titin" evidence="4">
    <location>
        <begin position="16"/>
        <end position="6710"/>
    </location>
</feature>
<dbReference type="SUPFAM" id="SSF81296">
    <property type="entry name" value="E set domains"/>
    <property type="match status" value="4"/>
</dbReference>
<dbReference type="InterPro" id="IPR017868">
    <property type="entry name" value="Filamin/ABP280_repeat-like"/>
</dbReference>
<dbReference type="PANTHER" id="PTHR13817">
    <property type="entry name" value="TITIN"/>
    <property type="match status" value="1"/>
</dbReference>
<dbReference type="InterPro" id="IPR014756">
    <property type="entry name" value="Ig_E-set"/>
</dbReference>
<evidence type="ECO:0008006" key="9">
    <source>
        <dbReference type="Google" id="ProtNLM"/>
    </source>
</evidence>
<dbReference type="PROSITE" id="PS50194">
    <property type="entry name" value="FILAMIN_REPEAT"/>
    <property type="match status" value="4"/>
</dbReference>
<dbReference type="SMART" id="SM00060">
    <property type="entry name" value="FN3"/>
    <property type="match status" value="14"/>
</dbReference>
<sequence length="6710" mass="721601">MKLVSSLATLSLAAGHIDIDYPPSVSVPGPPEWATLKVLGSNTLQTTFTPPLFDGGSPITSYLVEWDKEAGTPEVQRITTSQNLNSNEIQTITTSVPDVNEVQVIRTSATPRAEVQAITISPPSGDRTIDSAYSFALSLDTIETGGSLQFSGQISANADADGSRSSIAEILENMANVQGRPTVERARMNPDGGHTYLITFPMSMGNVPEMKVFMTDLPVSISTVEEGNELDGSFRLEFMGELTSDIPFDATPAEMQDHLESLNAIGAVSVTRSAADEQGGYTWDIEFVSDDNSGNVDPIIVHGDGLVTTNSIGGAFIENAGGADGSFISGTFTLSFRGPSTNPIPYDADSATVKEELEALPTIAQVAVKRTPLDDFGGCTWTISFIEDETRLHRGDMPMLQVQSFLVGSLGHMPSIIVAEERKGTKKEVQTIFIYAGGAPVDPASSFKLRFGDEVTGDILALPIGGSTCLGSTKAKQIITTSTVDTSGVGGDDSVSHLTYFALSYEGHTTSKILANSGSCDETSDVIASELMRLPPLYEVDVTGIDTPAGDQGCSWTVTFLSAVGNPELMTVTAFNGEESTDTGYSVTLGDEYSIIRDTISVTQPDDFKGDINLIQSELSKLSSIGVVTVSPQSPVPDSSGQCVWEVTFESKAGNVPSIEVAKSGTNSFSTSATLNSGDRIVVADDTVRGTSIPVSGDFRLEFDGKVTGYMPYNASPEEMKAALDALDNIGHVSVTRTGPDVNRCYTWDVTFISDLGPLPLIVPDDLDLRGTVASMSVAKATVGALPPFDGPDYGSHLIDDVTTDLSVVIPDLKQGIPYYVRISALSQMGPGPSIMPYPPVEVPYPQPPSDPLQVDLESIDGSTLAVSIQAPFHDGDEAISTYRIDYSTEPFAQEKQRVSLSCDPQPEIQSITTIAADINEVQYLVLDSSYQGNGEVLEVQRVLCDATGGTFGLSLGDETAYISHHYDANQIKEAIEALSSVERVSININNGGSTACSQHDGSNAGDFSITFQSLFGIAGDLPLMTVETSGLDGARRVEVLTVTDGDAALSGSLKLSFRGATTESIDVSADVTDLSNAIDVALEALDTIEQDGVVVSPVRLNNGGFEKIFRIEFSGDGVGGNVEPIAVVSEYLLITGSSADAFVLSDGESYAARNGVDSVISTVGNELSGHFRLKLRGHTTDPITFNSSIDLVKARLEELPNVGEVNVQMSGPSKELAYRWVVTFLSNPGYFPPSTRDVDLLEAISELSTSVETDDSADILVETVRDGDDRLKGEFMLSFNDGRTTKTTRPLQSFISAEDLKTELEALSNVGRVNVVRAQSLIGYQWDIEFASCSLKNGIEVCNDGDLLDLVASSISLQGCGGPELAVAELVGGSGADLCPESPSGICFDEMIFDGLYPIWHSIRDLTLGTPYYVQARLRNSESYSYRRLSIPSNATPRHNPPGSPPPVVLKESSSSSITVGWSMPRDNGGKAVSGYELWMDSWSGGETFMVYDGAGSPDVFEYRLTTDNVGPHSQVVETGRQYRFQVRAINNCDTTDPSRACVGDFSEVQIFTVREPRPPLPPSIPKRDAKTRVSSSSAASVSISWAPPIDNGGSPITGYIVYIRDPEGTVTSHAVGSDTFTWQEDQLHPGEVYRFHIVAVNAIGKSGNSPVLSTLAAVAPGLNYVGEAKYSDMTYRPVIAEVHETSLNTKWSHVPADISGGSPITGFKLYLYRDVQPLAKYDADPIRQEVQHILVSSTSTVTGTFTASFRGFESDDIAVDATDKVVKTALENLPSIGFVDVESLPNGWAVTFLSEAGDVPLMEVTSGRLLGDANAKVVVTEATRGDAATLIYDGAEAPAVLSFEALDLTTDLNYAFKVAPVNSIGDGILSAASIVTSARSGASASKTTASGSALFRGIAGSIREVQIVTFLSNDCNTDKSVLSLEFSGLTGNLCGATADEFEMALESLAGVGDVHVSREDYSIAGENGHSWAVTFNSRTGDVPLLSVDKSQVGAAFDSSGASGLGAVHVVEFLKGQANEFTIEPKKASGTVVKDITTHAEMEGGDVFFTELWTSDPSITDGSHTWYSDGGVGSYNRLLYEEQVIAIPNDVESFSLTMDTSATEPQGRIDGEQSHTELFRVEEMTDVTLQEALTALPNVGKVDVTRTNEDHESILYYVVTFKQVYGEMPLLTSSDPSIMISRNGGQHSSTEVQTITISADKPFVYEVQSISLNSCSTFDVSFMGSSTTASVPCTFVDASEFAASSSMLEDELNALPNIKVRVDSASSALQGDANPWQFRVTFLEPVGPLPLLESNDAEIAQIVQGQSTLHGSFVLSYEGQFTGEIPFDASASHVKSQLEALDTITEVDVKRLDKYTGYQWVVSFTGNAGNLPLLIAHDNVFEVQSIETTGGQPTPLGGSFTLSYLSEPTSSLPHDCSAEMLKSSLEALPSINRVDVSQQMSAHGQSRWLVTFRSPSNPALLEMDSSGISGTLNSAVVDVKVNSQRPALLVHSGSAPLIVVEEKIAGRPSYTGQYIAQAAGTYTLAVMQLERGGLNVKYYDNQWLLDEPVMERVDPTINFDWGSSVITPFGRDYISARWWGKVRPLTSELYTFYLLADDGARLYVDHNLIIDLWDEQPMEKRASIALTAGAYHDIKLEYKEITGVANVQLQWSTRSIRKQVIPPSQFYYTSHIVGSPFLTTISPGAADYPYSTFVDDAIEADRTIAIAGDRTSFYLQAKDSSGNNKLTNGDAQGDVQSPEEQFTVDIVGSHGSVSGDVTYLSSGQYRVDYTVLKAGSYQVHVKTGGTDIYCGLGEENKCSPFTLTVLPGATLASKCEAESSFDPVDNLIEARAGDTGKIYLQAKDSFGNNRRLGGDDVNAKFKDATNPNIQYRGNVVDRGDGSYIISYSIPLTGDYIVSITVNGEPVQYCIGPNGQRWDSRNYDGVRVYSSPSFCSLDDNLTLNVIHQSIHGLSSTLVNERGLSGLTNAIVGVETGFVIESRDKFGNLRSGSSTSNIAESGDGMSDAFLVRLVSPSGRVTVTSSAVQILESLDSSVSGYFRLEYGGQISPDIPHDISGPAMQTILSSLHGKQAQATSVEVNREENASGNYQWRVTFVDHLYLWSENPLQVLPGSDGFALVSNLLTVRKVASSGRYPISYTLWEKGTYDLSVYSGDILVSGSSYTVEVDNGSPRAPSSFAYGAGLHTGVAGVQSTFEVQVMDSHQPEVQTITASGTVIDFVNEIQRIQVTTSFGNKFQLQFRGQQTAEIQVGVSTWQDMKDALEALSSVGDVIVTSNGAAVIETGDIIDVEFLSEHGSLELMISTGSEIITKLQTGEAPFRSERQSIHCNANGGYVVLSFNGNTATIDFDDNMSAVEAKLSALVSSAVSIVEVDDSISNVCDPAGKHFFIEFPVELGDVAVIEVNLDALQNGVMAIHGNGEGQHGAVDGISPIMGYFTLSHDGVPTVPIAVDASAEDVRTALENLPSIGSVSVAKDLIGIRRGVDGDNLVPGTTSQFGVWSVTFADDREDGCHPGSWDKCPMNIGDVSMLEVDSSLVSFEIGASQQQSAPTIDVTEVRKGSTGNSIVDPDQVTVDFTLSHDIEPGVGIDRAAVHILTCAYSAKAIAANDPSGSFHISVFDKRITVNAQSNMSQLKNLLRAELSLVDAVSTAGSSYGTVCRFDANNPVTAVTKLTFSSAERAFPEFVIESADNVIVSSRNTNGMIDEMQYIGDGVFRVEYTPKISGLYSAAIKINGEYLWTDLSAGVIVDPTFASARHSTHDSKLVALAGAKQSFDVVLRDRFGNLVESSTSNETSVLARFTGVPHHCNDANATDEPVVAIQQTELSDADGHYEISYTPLLAGQYQASVMMRSQGGLLATYFKNQDLSSQPVYGNFHYSKSPDQAAAWCIGNDACDSTLLDSNLSFSWGFDSPLPSDPSFPVDSFSIMWVGELKVDVSDEYFFTIKLNGGARLIVGETVVIDALGGVNAESISSREVVLMKDTFYPIKVEYSHFTDEASIELLFKTLSTELRAVPSSALYFSRHVEGSPFSVQVSPSLASPSSIAQGKGLDDCVALQECLFVVYTKDEYGNSRFNDGSSPNFEINIVGSGGWAQEGRVNSVIESSGPLEVLSVSAESNHWEYIGQVDGKYQSHGVASRVNMLGLLSRGDSIVIDGVIYTISSTGTFDEISIPLSSSYLGETKTNIPLYKASKTCRTGTHTIKYTPEVRGSYEMDIKLPKVSEVQRIITSVLDGSSLSGTFALNYGASVSTAVEFDSTPAALKAAIESMEGIGSVDVSIHQCNNPSVSCSWDVTFVSFVGDVITLLVNKQQLIGVGADVRVEELIEGKPITSITGFPRTVEVSPGETSPLMSTAYGSGLVTATAGRESTFTIQAKDLFGNDRLALQAANLFSVHVYPEVDDAESYHIIEGSVTRSDSGEYDVKYTPVKSGFHTVAIALSVSMEQQVITTGYNTKARAGTFKIILNKKPSRPIPWDSDAYEIAAFLDDSFGDTSTFEVEKQSHGLFNYKYIVSFKSLIGDAPLLVIDTSNLVGNANAWEVDTTQDGKFSHIRVSEPQHEVQRINLEVDDPLSINVATFFLTFMGRRTEPIPWDAGANDLKARLQKLATVGDISVSSTVDGTTNSRNWLVTFDPYEGQSSKGLFNFGNLPSVEVSGAHDSISVDVETVQNGQSPFRALVLPGLPSNKDTTAYDYSNVDNFEGLSTGTYQKQSHFYLQARDENWNEVVDGPLNEVQIIETSAYSNIGGRFEVTMFGHTRRFDASSFISDVEKGLQTIPGVGSVSVTSNSAKDQVIGKTAAVTRGLSTITPSAELIEFEVGDWIRVGDRNEGQLFSIVALSEVHPFIVTLSSPYLGETDESASIYQHGTLSDRRGYQYIVSFDSTIGDIPKMLVDGTLLEGDGAKVEVTSCDWNLSQSLHLHAPGPDVVDGYFYLKYGHEETRLLSVDSTAQELMDAITTDIMSIRTLSVVDEQDYSSGGKSWTIRLQSVDGDAELFFAEGHLIRGGSIAITNICPEASRDESLYRAESVAGRKGGNFVLELNGSVTVRGRVDHDEDGKYLGTYVTPRAGDYSLSVLGAAAGGLTGEYFKQTTEGSPLTTRVDSSIDLQWNSTYPVLPDVTGAVIRWTGYIKPSFDEVHTFSIRASGGVRMWIGEEILIDEYENESEESLEFSGSSTDALVADQLVSVRLEYRPSRVDAMIQLLWQSVSQPLSIIDHHRLFFNASHIAGSPFTVSPQSIKPGNPEECKVNIAAWNELNISWSAPEDDGGDVITKYLVESWDANQYGLTEKQQLRMKQTITGGTFAISVNGHTSHSIPVSATALELEETLQSLPNVGDVSVAKSLDSGFVVYDIEFLTNTAPVSVLDVNLDSIIPDTEREEYCVCAKGGLSCHFGSSAYSCEAASSREGSVSTSGVELVLGATLEFTNDESRFSYIISDLEQSSTSSEGFGVRVSAGNDQGYGVACQSQYLKPFASPNPPTLVEMARIASSPSSLAVHFTSVTYPDDRASTVSGFFIEWSTTEDFLPGTVWNMMVDVNSVQSERLSTYNSVGKDFNTYTIQDLDPGNSYFVRVAAINQAGAGPSGFSTPLSLAPGSKPSDLDHTVTIQTLDAVRSAVAVKELCSSLHVSWHAPVFSNGFDVSNYLVEYWVADGVDEVQEISLASPSTSPVRGTFTLGYGHATTDSLSIDSTAEDVKVALESLSTIRSVKVWRSGSNPNYTWTVTFLAEFPSIYGSMLKIIEGPTKLIDNDGAPLALQISVLTPGSLPIGYNTQVVTVDDPQKTHYTLILDDLTPGQPYHVQVSAANSLGYGRPQLSVPRELAPPVEKPSAPTNVIMRVVSSQALDIIFSNPESDGGDDVTLYRIDWDTGADFDGRDGAPLGTHSFVPPRDEIGCDPCIYQINGLIKGVDYFVRVYAYNSRGYSLEPGVPSLMFLSPKTTPDPPANVYILPQSGTELNVAFGAPIDNGGAMITGYKIAWNAMGYQAGMNSDAENRLYSQHNVQSITLTADADDIGGTFRIAFTNFVTDDISVHATAHDMKLAIESIPPVGSVIVTRKPLTDGIKWAVTFLTNLGHENEFGPIPLLEVSADPNESSILFASEITGYPGSTLLGTGSKIVVAQEVTAFGGFEQQMLTAHCSSPSGILAGYFTVSHNGRRTNNIAFDSSAETLKQELEALHMGAIKVLRQIVPDRSNSFKWTVIWMENLGNVKLLEVQDYLTCTDGSARPFIFVTEVIQGQLPHMQGLYSGFVEINASDDNIDYVVGGLMSGMPYHIGVSAKNEVGYGSSQYSTPAVMVPMDHPEPPTSVELRAVDNSTLDVRWNDPLSKHQVTKYEVDLFEYTGDVFMGSFEIDYNPEVQAIILETSANDMSGYFYVSFMGESTGPISVEASTQDVKELLEGISTVIEVDVSNAPHSIGTTMSYGQKWEVTFLDPQGNLPSMLVSTGLALPSTIAAGGSLSGSSPVVRVQPVSQGYLPTNFVTPPVLDKAKLYTARVRAFNGHAWSLYAETSYAMSPSKTIPSPPREVKVNIISDTEIGVSWEEPLYSGGDFVAGYTVQWDDDVIFDMASANVKSGRSFVIENLDPLSSYYVRVMAYTARGYSDPVMAQPLLASHQELEISLISPAGPIDYTETFQIAFNSRVTEALSVIATAAELENALNSLGLNGAVSVDREDYSEVFDSSSIETDPFSIHYLVRIFGLVIESYQIIDDNLGNIVGSIS</sequence>
<dbReference type="Pfam" id="PF00041">
    <property type="entry name" value="fn3"/>
    <property type="match status" value="4"/>
</dbReference>
<keyword evidence="8" id="KW-1185">Reference proteome</keyword>
<dbReference type="Gene3D" id="3.90.182.10">
    <property type="entry name" value="Toxin - Anthrax Protective Antigen,domain 1"/>
    <property type="match status" value="3"/>
</dbReference>
<evidence type="ECO:0000256" key="4">
    <source>
        <dbReference type="SAM" id="SignalP"/>
    </source>
</evidence>
<dbReference type="SUPFAM" id="SSF49265">
    <property type="entry name" value="Fibronectin type III"/>
    <property type="match status" value="8"/>
</dbReference>
<evidence type="ECO:0000259" key="5">
    <source>
        <dbReference type="PROSITE" id="PS50853"/>
    </source>
</evidence>
<protein>
    <recommendedName>
        <fullName evidence="9">Titin</fullName>
    </recommendedName>
</protein>
<feature type="compositionally biased region" description="Pro residues" evidence="3">
    <location>
        <begin position="1440"/>
        <end position="1449"/>
    </location>
</feature>
<dbReference type="Proteomes" id="UP001530400">
    <property type="component" value="Unassembled WGS sequence"/>
</dbReference>
<feature type="domain" description="Fibronectin type-III" evidence="5">
    <location>
        <begin position="27"/>
        <end position="124"/>
    </location>
</feature>
<dbReference type="SMART" id="SM00758">
    <property type="entry name" value="PA14"/>
    <property type="match status" value="3"/>
</dbReference>
<proteinExistence type="predicted"/>
<keyword evidence="4" id="KW-0732">Signal</keyword>
<feature type="domain" description="PA14" evidence="6">
    <location>
        <begin position="5072"/>
        <end position="5212"/>
    </location>
</feature>
<feature type="domain" description="PA14" evidence="6">
    <location>
        <begin position="3850"/>
        <end position="4016"/>
    </location>
</feature>
<dbReference type="InterPro" id="IPR013783">
    <property type="entry name" value="Ig-like_fold"/>
</dbReference>
<dbReference type="InterPro" id="IPR050964">
    <property type="entry name" value="Striated_Muscle_Regulatory"/>
</dbReference>
<evidence type="ECO:0000259" key="6">
    <source>
        <dbReference type="PROSITE" id="PS51820"/>
    </source>
</evidence>
<dbReference type="InterPro" id="IPR037524">
    <property type="entry name" value="PA14/GLEYA"/>
</dbReference>
<name>A0ABD3MXG4_9STRA</name>
<feature type="domain" description="Fibronectin type-III" evidence="5">
    <location>
        <begin position="5822"/>
        <end position="5934"/>
    </location>
</feature>
<dbReference type="PANTHER" id="PTHR13817:SF73">
    <property type="entry name" value="FIBRONECTIN TYPE-III DOMAIN-CONTAINING PROTEIN"/>
    <property type="match status" value="1"/>
</dbReference>
<dbReference type="InterPro" id="IPR011658">
    <property type="entry name" value="PA14_dom"/>
</dbReference>
<accession>A0ABD3MXG4</accession>
<dbReference type="Pfam" id="PF00630">
    <property type="entry name" value="Filamin"/>
    <property type="match status" value="2"/>
</dbReference>
<dbReference type="EMBL" id="JALLPJ020001343">
    <property type="protein sequence ID" value="KAL3768605.1"/>
    <property type="molecule type" value="Genomic_DNA"/>
</dbReference>
<dbReference type="Gene3D" id="2.60.40.10">
    <property type="entry name" value="Immunoglobulins"/>
    <property type="match status" value="14"/>
</dbReference>
<dbReference type="CDD" id="cd00063">
    <property type="entry name" value="FN3"/>
    <property type="match status" value="6"/>
</dbReference>
<dbReference type="InterPro" id="IPR036116">
    <property type="entry name" value="FN3_sf"/>
</dbReference>
<feature type="domain" description="Fibronectin type-III" evidence="5">
    <location>
        <begin position="1445"/>
        <end position="1558"/>
    </location>
</feature>
<dbReference type="InterPro" id="IPR003961">
    <property type="entry name" value="FN3_dom"/>
</dbReference>
<evidence type="ECO:0000313" key="8">
    <source>
        <dbReference type="Proteomes" id="UP001530400"/>
    </source>
</evidence>
<dbReference type="PROSITE" id="PS50853">
    <property type="entry name" value="FN3"/>
    <property type="match status" value="6"/>
</dbReference>
<evidence type="ECO:0000313" key="7">
    <source>
        <dbReference type="EMBL" id="KAL3768605.1"/>
    </source>
</evidence>
<keyword evidence="1" id="KW-0677">Repeat</keyword>
<feature type="repeat" description="Filamin" evidence="2">
    <location>
        <begin position="3132"/>
        <end position="3167"/>
    </location>
</feature>
<feature type="repeat" description="Filamin" evidence="2">
    <location>
        <begin position="2684"/>
        <end position="2806"/>
    </location>
</feature>
<dbReference type="InterPro" id="IPR001298">
    <property type="entry name" value="Filamin/ABP280_rpt"/>
</dbReference>
<evidence type="ECO:0000256" key="2">
    <source>
        <dbReference type="PROSITE-ProRule" id="PRU00087"/>
    </source>
</evidence>
<dbReference type="SUPFAM" id="SSF56988">
    <property type="entry name" value="Anthrax protective antigen"/>
    <property type="match status" value="3"/>
</dbReference>
<feature type="repeat" description="Filamin" evidence="2">
    <location>
        <begin position="2827"/>
        <end position="2907"/>
    </location>
</feature>
<evidence type="ECO:0000256" key="3">
    <source>
        <dbReference type="SAM" id="MobiDB-lite"/>
    </source>
</evidence>
<feature type="domain" description="Fibronectin type-III" evidence="5">
    <location>
        <begin position="5493"/>
        <end position="5587"/>
    </location>
</feature>
<feature type="domain" description="PA14" evidence="6">
    <location>
        <begin position="2530"/>
        <end position="2666"/>
    </location>
</feature>
<evidence type="ECO:0000256" key="1">
    <source>
        <dbReference type="ARBA" id="ARBA00022737"/>
    </source>
</evidence>
<gene>
    <name evidence="7" type="ORF">ACHAWO_009624</name>
</gene>